<protein>
    <submittedName>
        <fullName evidence="1 2">Uncharacterized protein</fullName>
    </submittedName>
</protein>
<gene>
    <name evidence="1" type="ordered locus">MTR_4g028850</name>
</gene>
<sequence>MVCHQQQLQRFDNDNVNLTTQLRESTPPLIIRQRKSTPPLIKQQRKSTPPLIEQQHLLGVFSSYLKNQKSFSSQTKATGKLTQLSTTFMFTPKPSSKWKRVKKTQEHETGDAAIVQLSGKTHFSPQISNFDFPMSKFDSKTCLTISIHDKALKII</sequence>
<dbReference type="EnsemblPlants" id="KEH29203">
    <property type="protein sequence ID" value="KEH29203"/>
    <property type="gene ID" value="MTR_4g028850"/>
</dbReference>
<name>A0A072UJB8_MEDTR</name>
<organism evidence="1 3">
    <name type="scientific">Medicago truncatula</name>
    <name type="common">Barrel medic</name>
    <name type="synonym">Medicago tribuloides</name>
    <dbReference type="NCBI Taxonomy" id="3880"/>
    <lineage>
        <taxon>Eukaryota</taxon>
        <taxon>Viridiplantae</taxon>
        <taxon>Streptophyta</taxon>
        <taxon>Embryophyta</taxon>
        <taxon>Tracheophyta</taxon>
        <taxon>Spermatophyta</taxon>
        <taxon>Magnoliopsida</taxon>
        <taxon>eudicotyledons</taxon>
        <taxon>Gunneridae</taxon>
        <taxon>Pentapetalae</taxon>
        <taxon>rosids</taxon>
        <taxon>fabids</taxon>
        <taxon>Fabales</taxon>
        <taxon>Fabaceae</taxon>
        <taxon>Papilionoideae</taxon>
        <taxon>50 kb inversion clade</taxon>
        <taxon>NPAAA clade</taxon>
        <taxon>Hologalegina</taxon>
        <taxon>IRL clade</taxon>
        <taxon>Trifolieae</taxon>
        <taxon>Medicago</taxon>
    </lineage>
</organism>
<evidence type="ECO:0000313" key="2">
    <source>
        <dbReference type="EnsemblPlants" id="KEH29203"/>
    </source>
</evidence>
<dbReference type="EMBL" id="CM001220">
    <property type="protein sequence ID" value="KEH29203.1"/>
    <property type="molecule type" value="Genomic_DNA"/>
</dbReference>
<dbReference type="PaxDb" id="3880-AES69880"/>
<evidence type="ECO:0000313" key="3">
    <source>
        <dbReference type="Proteomes" id="UP000002051"/>
    </source>
</evidence>
<keyword evidence="3" id="KW-1185">Reference proteome</keyword>
<dbReference type="Proteomes" id="UP000002051">
    <property type="component" value="Chromosome 4"/>
</dbReference>
<dbReference type="HOGENOM" id="CLU_152180_0_0_1"/>
<reference evidence="1 3" key="2">
    <citation type="journal article" date="2014" name="BMC Genomics">
        <title>An improved genome release (version Mt4.0) for the model legume Medicago truncatula.</title>
        <authorList>
            <person name="Tang H."/>
            <person name="Krishnakumar V."/>
            <person name="Bidwell S."/>
            <person name="Rosen B."/>
            <person name="Chan A."/>
            <person name="Zhou S."/>
            <person name="Gentzbittel L."/>
            <person name="Childs K.L."/>
            <person name="Yandell M."/>
            <person name="Gundlach H."/>
            <person name="Mayer K.F."/>
            <person name="Schwartz D.C."/>
            <person name="Town C.D."/>
        </authorList>
    </citation>
    <scope>GENOME REANNOTATION</scope>
    <source>
        <strain evidence="1">A17</strain>
        <strain evidence="2 3">cv. Jemalong A17</strain>
    </source>
</reference>
<evidence type="ECO:0000313" key="1">
    <source>
        <dbReference type="EMBL" id="KEH29203.1"/>
    </source>
</evidence>
<reference evidence="2" key="3">
    <citation type="submission" date="2015-04" db="UniProtKB">
        <authorList>
            <consortium name="EnsemblPlants"/>
        </authorList>
    </citation>
    <scope>IDENTIFICATION</scope>
    <source>
        <strain evidence="2">cv. Jemalong A17</strain>
    </source>
</reference>
<reference evidence="1 3" key="1">
    <citation type="journal article" date="2011" name="Nature">
        <title>The Medicago genome provides insight into the evolution of rhizobial symbioses.</title>
        <authorList>
            <person name="Young N.D."/>
            <person name="Debelle F."/>
            <person name="Oldroyd G.E."/>
            <person name="Geurts R."/>
            <person name="Cannon S.B."/>
            <person name="Udvardi M.K."/>
            <person name="Benedito V.A."/>
            <person name="Mayer K.F."/>
            <person name="Gouzy J."/>
            <person name="Schoof H."/>
            <person name="Van de Peer Y."/>
            <person name="Proost S."/>
            <person name="Cook D.R."/>
            <person name="Meyers B.C."/>
            <person name="Spannagl M."/>
            <person name="Cheung F."/>
            <person name="De Mita S."/>
            <person name="Krishnakumar V."/>
            <person name="Gundlach H."/>
            <person name="Zhou S."/>
            <person name="Mudge J."/>
            <person name="Bharti A.K."/>
            <person name="Murray J.D."/>
            <person name="Naoumkina M.A."/>
            <person name="Rosen B."/>
            <person name="Silverstein K.A."/>
            <person name="Tang H."/>
            <person name="Rombauts S."/>
            <person name="Zhao P.X."/>
            <person name="Zhou P."/>
            <person name="Barbe V."/>
            <person name="Bardou P."/>
            <person name="Bechner M."/>
            <person name="Bellec A."/>
            <person name="Berger A."/>
            <person name="Berges H."/>
            <person name="Bidwell S."/>
            <person name="Bisseling T."/>
            <person name="Choisne N."/>
            <person name="Couloux A."/>
            <person name="Denny R."/>
            <person name="Deshpande S."/>
            <person name="Dai X."/>
            <person name="Doyle J.J."/>
            <person name="Dudez A.M."/>
            <person name="Farmer A.D."/>
            <person name="Fouteau S."/>
            <person name="Franken C."/>
            <person name="Gibelin C."/>
            <person name="Gish J."/>
            <person name="Goldstein S."/>
            <person name="Gonzalez A.J."/>
            <person name="Green P.J."/>
            <person name="Hallab A."/>
            <person name="Hartog M."/>
            <person name="Hua A."/>
            <person name="Humphray S.J."/>
            <person name="Jeong D.H."/>
            <person name="Jing Y."/>
            <person name="Jocker A."/>
            <person name="Kenton S.M."/>
            <person name="Kim D.J."/>
            <person name="Klee K."/>
            <person name="Lai H."/>
            <person name="Lang C."/>
            <person name="Lin S."/>
            <person name="Macmil S.L."/>
            <person name="Magdelenat G."/>
            <person name="Matthews L."/>
            <person name="McCorrison J."/>
            <person name="Monaghan E.L."/>
            <person name="Mun J.H."/>
            <person name="Najar F.Z."/>
            <person name="Nicholson C."/>
            <person name="Noirot C."/>
            <person name="O'Bleness M."/>
            <person name="Paule C.R."/>
            <person name="Poulain J."/>
            <person name="Prion F."/>
            <person name="Qin B."/>
            <person name="Qu C."/>
            <person name="Retzel E.F."/>
            <person name="Riddle C."/>
            <person name="Sallet E."/>
            <person name="Samain S."/>
            <person name="Samson N."/>
            <person name="Sanders I."/>
            <person name="Saurat O."/>
            <person name="Scarpelli C."/>
            <person name="Schiex T."/>
            <person name="Segurens B."/>
            <person name="Severin A.J."/>
            <person name="Sherrier D.J."/>
            <person name="Shi R."/>
            <person name="Sims S."/>
            <person name="Singer S.R."/>
            <person name="Sinharoy S."/>
            <person name="Sterck L."/>
            <person name="Viollet A."/>
            <person name="Wang B.B."/>
            <person name="Wang K."/>
            <person name="Wang M."/>
            <person name="Wang X."/>
            <person name="Warfsmann J."/>
            <person name="Weissenbach J."/>
            <person name="White D.D."/>
            <person name="White J.D."/>
            <person name="Wiley G.B."/>
            <person name="Wincker P."/>
            <person name="Xing Y."/>
            <person name="Yang L."/>
            <person name="Yao Z."/>
            <person name="Ying F."/>
            <person name="Zhai J."/>
            <person name="Zhou L."/>
            <person name="Zuber A."/>
            <person name="Denarie J."/>
            <person name="Dixon R.A."/>
            <person name="May G.D."/>
            <person name="Schwartz D.C."/>
            <person name="Rogers J."/>
            <person name="Quetier F."/>
            <person name="Town C.D."/>
            <person name="Roe B.A."/>
        </authorList>
    </citation>
    <scope>NUCLEOTIDE SEQUENCE [LARGE SCALE GENOMIC DNA]</scope>
    <source>
        <strain evidence="1">A17</strain>
        <strain evidence="2 3">cv. Jemalong A17</strain>
    </source>
</reference>
<dbReference type="AlphaFoldDB" id="A0A072UJB8"/>
<proteinExistence type="predicted"/>
<accession>A0A072UJB8</accession>